<name>A0ABD6E677_9BILA</name>
<protein>
    <recommendedName>
        <fullName evidence="2">Myotubularin phosphatase domain-containing protein</fullName>
    </recommendedName>
</protein>
<sequence>MERNVWIPRRGEIANAKPAATRHGYPSHVVVPYVLETRVILEALIPCWNNGRFPVWCWSSSYGSALLRSSYCCNDIESEDPWDIISPLIAKVHPRTRRPRILDVESSSAMIASSYQKLRELCSIETSSQFSRLEKKWYSLMDETGWCALVYSCLHSARKVIHLLIDNQQSVVVTDEDGFGASTVVCCLAQICVDEYYRTVEGLNRLIDREWSAMGYPFGQNMFKRGDSVHNEPQNEAPTVATFLLFLDAVSQLIRLHPYSFEYSQYMLIALWDLSITGIAPGLTFNTVDERIAENRLEPTFPLSKYYSSKYCLMFANVDYCTGCVCGIAETKETIIRPSSCPADVEFWTDCYLRWVPPANIMNGGKVAHDIAQSSTLSATVAVDCDPIVWRQEHHPGFEYDDIASSFPFSNTVFTVSSNTNNERMNMDDTASLCSLGTNIDLFGPNINSTKGQKRAERRYSTSSMLSRMSDLVDRAKGDHATRYNPRLHELNPHRNVSCLPEYVESSSNPVLRYSSALEPSANQCSSSYDTRLPNSAFDTLV</sequence>
<reference evidence="3 4" key="1">
    <citation type="submission" date="2024-08" db="EMBL/GenBank/DDBJ databases">
        <title>Gnathostoma spinigerum genome.</title>
        <authorList>
            <person name="Gonzalez-Bertolin B."/>
            <person name="Monzon S."/>
            <person name="Zaballos A."/>
            <person name="Jimenez P."/>
            <person name="Dekumyoy P."/>
            <person name="Varona S."/>
            <person name="Cuesta I."/>
            <person name="Sumanam S."/>
            <person name="Adisakwattana P."/>
            <person name="Gasser R.B."/>
            <person name="Hernandez-Gonzalez A."/>
            <person name="Young N.D."/>
            <person name="Perteguer M.J."/>
        </authorList>
    </citation>
    <scope>NUCLEOTIDE SEQUENCE [LARGE SCALE GENOMIC DNA]</scope>
    <source>
        <strain evidence="3">AL3</strain>
        <tissue evidence="3">Liver</tissue>
    </source>
</reference>
<organism evidence="3 4">
    <name type="scientific">Gnathostoma spinigerum</name>
    <dbReference type="NCBI Taxonomy" id="75299"/>
    <lineage>
        <taxon>Eukaryota</taxon>
        <taxon>Metazoa</taxon>
        <taxon>Ecdysozoa</taxon>
        <taxon>Nematoda</taxon>
        <taxon>Chromadorea</taxon>
        <taxon>Rhabditida</taxon>
        <taxon>Spirurina</taxon>
        <taxon>Gnathostomatomorpha</taxon>
        <taxon>Gnathostomatoidea</taxon>
        <taxon>Gnathostomatidae</taxon>
        <taxon>Gnathostoma</taxon>
    </lineage>
</organism>
<dbReference type="InterPro" id="IPR022587">
    <property type="entry name" value="MTMR12-like_C"/>
</dbReference>
<gene>
    <name evidence="3" type="ORF">AB6A40_001421</name>
</gene>
<dbReference type="PANTHER" id="PTHR10807">
    <property type="entry name" value="MYOTUBULARIN-RELATED"/>
    <property type="match status" value="1"/>
</dbReference>
<dbReference type="PROSITE" id="PS51339">
    <property type="entry name" value="PPASE_MYOTUBULARIN"/>
    <property type="match status" value="1"/>
</dbReference>
<dbReference type="Proteomes" id="UP001608902">
    <property type="component" value="Unassembled WGS sequence"/>
</dbReference>
<dbReference type="SUPFAM" id="SSF52799">
    <property type="entry name" value="(Phosphotyrosine protein) phosphatases II"/>
    <property type="match status" value="1"/>
</dbReference>
<dbReference type="InterPro" id="IPR030564">
    <property type="entry name" value="Myotubularin"/>
</dbReference>
<accession>A0ABD6E677</accession>
<evidence type="ECO:0000313" key="4">
    <source>
        <dbReference type="Proteomes" id="UP001608902"/>
    </source>
</evidence>
<dbReference type="Pfam" id="PF06602">
    <property type="entry name" value="Myotub-related"/>
    <property type="match status" value="1"/>
</dbReference>
<evidence type="ECO:0000256" key="1">
    <source>
        <dbReference type="ARBA" id="ARBA00007471"/>
    </source>
</evidence>
<comment type="caution">
    <text evidence="3">The sequence shown here is derived from an EMBL/GenBank/DDBJ whole genome shotgun (WGS) entry which is preliminary data.</text>
</comment>
<evidence type="ECO:0000313" key="3">
    <source>
        <dbReference type="EMBL" id="MFH4974712.1"/>
    </source>
</evidence>
<keyword evidence="4" id="KW-1185">Reference proteome</keyword>
<feature type="domain" description="Myotubularin phosphatase" evidence="2">
    <location>
        <begin position="1"/>
        <end position="352"/>
    </location>
</feature>
<dbReference type="PANTHER" id="PTHR10807:SF110">
    <property type="entry name" value="FI17948P1"/>
    <property type="match status" value="1"/>
</dbReference>
<comment type="similarity">
    <text evidence="1">Belongs to the protein-tyrosine phosphatase family. Non-receptor class myotubularin subfamily.</text>
</comment>
<proteinExistence type="inferred from homology"/>
<dbReference type="InterPro" id="IPR010569">
    <property type="entry name" value="Myotubularin-like_Pase_dom"/>
</dbReference>
<dbReference type="Pfam" id="PF12578">
    <property type="entry name" value="3-PAP"/>
    <property type="match status" value="1"/>
</dbReference>
<dbReference type="InterPro" id="IPR029021">
    <property type="entry name" value="Prot-tyrosine_phosphatase-like"/>
</dbReference>
<dbReference type="AlphaFoldDB" id="A0ABD6E677"/>
<dbReference type="EMBL" id="JBGFUD010000527">
    <property type="protein sequence ID" value="MFH4974712.1"/>
    <property type="molecule type" value="Genomic_DNA"/>
</dbReference>
<evidence type="ECO:0000259" key="2">
    <source>
        <dbReference type="PROSITE" id="PS51339"/>
    </source>
</evidence>